<dbReference type="Proteomes" id="UP001225356">
    <property type="component" value="Unassembled WGS sequence"/>
</dbReference>
<keyword evidence="1" id="KW-0853">WD repeat</keyword>
<dbReference type="InterPro" id="IPR001680">
    <property type="entry name" value="WD40_rpt"/>
</dbReference>
<evidence type="ECO:0000259" key="2">
    <source>
        <dbReference type="PROSITE" id="PS50011"/>
    </source>
</evidence>
<dbReference type="PANTHER" id="PTHR19879">
    <property type="entry name" value="TRANSCRIPTION INITIATION FACTOR TFIID"/>
    <property type="match status" value="1"/>
</dbReference>
<dbReference type="SUPFAM" id="SSF56112">
    <property type="entry name" value="Protein kinase-like (PK-like)"/>
    <property type="match status" value="1"/>
</dbReference>
<evidence type="ECO:0000256" key="1">
    <source>
        <dbReference type="PROSITE-ProRule" id="PRU00221"/>
    </source>
</evidence>
<dbReference type="InterPro" id="IPR011047">
    <property type="entry name" value="Quinoprotein_ADH-like_sf"/>
</dbReference>
<dbReference type="SMART" id="SM00320">
    <property type="entry name" value="WD40"/>
    <property type="match status" value="6"/>
</dbReference>
<dbReference type="SUPFAM" id="SSF50998">
    <property type="entry name" value="Quinoprotein alcohol dehydrogenase-like"/>
    <property type="match status" value="1"/>
</dbReference>
<comment type="caution">
    <text evidence="3">The sequence shown here is derived from an EMBL/GenBank/DDBJ whole genome shotgun (WGS) entry which is preliminary data.</text>
</comment>
<dbReference type="PANTHER" id="PTHR19879:SF9">
    <property type="entry name" value="TRANSCRIPTION INITIATION FACTOR TFIID SUBUNIT 5"/>
    <property type="match status" value="1"/>
</dbReference>
<keyword evidence="4" id="KW-1185">Reference proteome</keyword>
<evidence type="ECO:0000313" key="4">
    <source>
        <dbReference type="Proteomes" id="UP001225356"/>
    </source>
</evidence>
<evidence type="ECO:0000313" key="3">
    <source>
        <dbReference type="EMBL" id="MDP9840882.1"/>
    </source>
</evidence>
<dbReference type="Pfam" id="PF00069">
    <property type="entry name" value="Pkinase"/>
    <property type="match status" value="1"/>
</dbReference>
<dbReference type="PROSITE" id="PS50082">
    <property type="entry name" value="WD_REPEATS_2"/>
    <property type="match status" value="1"/>
</dbReference>
<dbReference type="InterPro" id="IPR000719">
    <property type="entry name" value="Prot_kinase_dom"/>
</dbReference>
<dbReference type="InterPro" id="IPR011009">
    <property type="entry name" value="Kinase-like_dom_sf"/>
</dbReference>
<dbReference type="CDD" id="cd14014">
    <property type="entry name" value="STKc_PknB_like"/>
    <property type="match status" value="1"/>
</dbReference>
<protein>
    <submittedName>
        <fullName evidence="3">WD40 repeat protein</fullName>
    </submittedName>
</protein>
<dbReference type="EMBL" id="JAUSQU010000001">
    <property type="protein sequence ID" value="MDP9840882.1"/>
    <property type="molecule type" value="Genomic_DNA"/>
</dbReference>
<feature type="domain" description="Protein kinase" evidence="2">
    <location>
        <begin position="16"/>
        <end position="275"/>
    </location>
</feature>
<dbReference type="Pfam" id="PF20703">
    <property type="entry name" value="nSTAND1"/>
    <property type="match status" value="1"/>
</dbReference>
<dbReference type="Gene3D" id="1.10.510.10">
    <property type="entry name" value="Transferase(Phosphotransferase) domain 1"/>
    <property type="match status" value="1"/>
</dbReference>
<reference evidence="3 4" key="1">
    <citation type="submission" date="2023-07" db="EMBL/GenBank/DDBJ databases">
        <title>Sequencing the genomes of 1000 actinobacteria strains.</title>
        <authorList>
            <person name="Klenk H.-P."/>
        </authorList>
    </citation>
    <scope>NUCLEOTIDE SEQUENCE [LARGE SCALE GENOMIC DNA]</scope>
    <source>
        <strain evidence="3 4">DSM 46740</strain>
    </source>
</reference>
<organism evidence="3 4">
    <name type="scientific">Streptosporangium lutulentum</name>
    <dbReference type="NCBI Taxonomy" id="1461250"/>
    <lineage>
        <taxon>Bacteria</taxon>
        <taxon>Bacillati</taxon>
        <taxon>Actinomycetota</taxon>
        <taxon>Actinomycetes</taxon>
        <taxon>Streptosporangiales</taxon>
        <taxon>Streptosporangiaceae</taxon>
        <taxon>Streptosporangium</taxon>
    </lineage>
</organism>
<feature type="repeat" description="WD" evidence="1">
    <location>
        <begin position="1080"/>
        <end position="1108"/>
    </location>
</feature>
<dbReference type="PROSITE" id="PS50011">
    <property type="entry name" value="PROTEIN_KINASE_DOM"/>
    <property type="match status" value="1"/>
</dbReference>
<dbReference type="RefSeq" id="WP_307553732.1">
    <property type="nucleotide sequence ID" value="NZ_JAUSQU010000001.1"/>
</dbReference>
<sequence>MKSGLMDGDPQRLGGYWLAGRLGAGGRGVVYEAYDAEGRRVAVRVLPDDAGTDPELRGRFGREAAAARRVAPFCAAGVLDADLDGPRPYIVSEYVEGPTLRGAVAEGRRFTGGDLHRLATAVATALTAVHEAGIAHRDLKPDDVLLGPDGPRVIDFGVARTADLSPTATGMAAGIPTYLAPEIFTGRGAGTSADVFAWGGIMVFAATGADPFRVESVGGVTDRVLSVRPQLDMLPEHLRPFVAASLARDPEARPSARDLLLALVGGDGGLGTPELLAAGREAGAPLRAPVADPALGTLAEEVYAGLGPAERELAPEVFLRLVTVTDDGRLIVRRAWRAEFLDGRAESEAAAVRRLLRAFAPFLSHDDQEIWLSRPALPQAWPRLRMWVRANRDGLVVHRGILTAARRWQTQGRADGDLLRGGGLESATHWAATGRRAITLSLVERDFLKAGAALAGRRARRSRLLSVTLAVLLVIALAAGTLAVRQGMAADARSAVLASQRDSAEARRLATTADTLRVADPVRAMLLSVAAWRLAPVIEARASLSGSLAQWETATFHDPATSIRTLRALSGDGRTLVSAGEGEARIWDVRTGRRTGGFGGIGEDLRALALSPSGRLLAVINGLELTVWDVVTGGPTGVALTVRGRFDGGDTGVFFGQAENRLVVVRDRGLTVVDLTTGRTTSPPGFGSVDVSPDGNRLVAGGVDGLPTVWTLDRTAGLPLGGGCDGCAPDVAYSPDGRTVAVARNKDIELRDAFTGARLDPLFEEGDGGDLAFSPDGRFLSAADETSLKLWRVRDGRLLLTRRIDAFSPVVAFDPDGRTLRHLTEGSVTAFDITALTRPVTLKGPVTTWAELAPGGRLLASRETETSEVVLRDVRRRTRVAALEAGPVRDDGHLEMAFSGDGRRLAIQTGGRSPRLTVWDTVTFRRIAAVAIRRDARALAVAINTDGSAVASYANHQDARRPLPGRGKIRVWDVPSGRLRWSRPQESVAGQVFSPNGKALAPVGGDQRLLDTVTGKPFGDAYGSRGTGSPMISLAFSRDGARFATADRAGRISVWETATRRRVGVLIRGGAGAGAGLVHSPRGDVIAAGAGERAVALWDIATGRRLGQPITVGTGDLRSLAFAEDGSRLIMIDVDGVLTEHPVDPELAARAVCARAGRTLSREEWSAYLNGVPYRNVCPL</sequence>
<dbReference type="InterPro" id="IPR049052">
    <property type="entry name" value="nSTAND1"/>
</dbReference>
<dbReference type="InterPro" id="IPR015943">
    <property type="entry name" value="WD40/YVTN_repeat-like_dom_sf"/>
</dbReference>
<dbReference type="Gene3D" id="2.130.10.10">
    <property type="entry name" value="YVTN repeat-like/Quinoprotein amine dehydrogenase"/>
    <property type="match status" value="4"/>
</dbReference>
<accession>A0ABT9Q2B9</accession>
<proteinExistence type="predicted"/>
<gene>
    <name evidence="3" type="ORF">J2853_000093</name>
</gene>
<dbReference type="Pfam" id="PF00400">
    <property type="entry name" value="WD40"/>
    <property type="match status" value="1"/>
</dbReference>
<dbReference type="Gene3D" id="3.30.200.20">
    <property type="entry name" value="Phosphorylase Kinase, domain 1"/>
    <property type="match status" value="1"/>
</dbReference>
<name>A0ABT9Q2B9_9ACTN</name>